<dbReference type="Reactome" id="R-RNO-6811434">
    <property type="pathway name" value="COPI-dependent Golgi-to-ER retrograde traffic"/>
</dbReference>
<dbReference type="GO" id="GO:0008017">
    <property type="term" value="F:microtubule binding"/>
    <property type="evidence" value="ECO:0007669"/>
    <property type="project" value="InterPro"/>
</dbReference>
<dbReference type="Gene3D" id="3.40.850.10">
    <property type="entry name" value="Kinesin motor domain"/>
    <property type="match status" value="1"/>
</dbReference>
<dbReference type="GeneTree" id="ENSGT00940000156931"/>
<reference evidence="22" key="4">
    <citation type="submission" date="2025-05" db="UniProtKB">
        <authorList>
            <consortium name="Ensembl"/>
        </authorList>
    </citation>
    <scope>IDENTIFICATION</scope>
    <source>
        <strain evidence="22">Brown Norway</strain>
    </source>
</reference>
<feature type="compositionally biased region" description="Acidic residues" evidence="19">
    <location>
        <begin position="543"/>
        <end position="552"/>
    </location>
</feature>
<feature type="coiled-coil region" evidence="18">
    <location>
        <begin position="636"/>
        <end position="760"/>
    </location>
</feature>
<keyword evidence="9" id="KW-0653">Protein transport</keyword>
<evidence type="ECO:0000256" key="16">
    <source>
        <dbReference type="PROSITE-ProRule" id="PRU00283"/>
    </source>
</evidence>
<dbReference type="eggNOG" id="KOG0247">
    <property type="taxonomic scope" value="Eukaryota"/>
</dbReference>
<name>A6J2V3_RAT</name>
<evidence type="ECO:0000256" key="10">
    <source>
        <dbReference type="ARBA" id="ARBA00022990"/>
    </source>
</evidence>
<dbReference type="HOGENOM" id="CLU_001485_2_5_1"/>
<dbReference type="GO" id="GO:0045171">
    <property type="term" value="C:intercellular bridge"/>
    <property type="evidence" value="ECO:0000266"/>
    <property type="project" value="RGD"/>
</dbReference>
<feature type="domain" description="Kinesin motor" evidence="20">
    <location>
        <begin position="63"/>
        <end position="506"/>
    </location>
</feature>
<dbReference type="GO" id="GO:0019901">
    <property type="term" value="F:protein kinase binding"/>
    <property type="evidence" value="ECO:0000266"/>
    <property type="project" value="RGD"/>
</dbReference>
<dbReference type="FunFam" id="3.40.850.10:FF:000095">
    <property type="entry name" value="Kinesin-like protein"/>
    <property type="match status" value="1"/>
</dbReference>
<dbReference type="CTD" id="10112"/>
<dbReference type="GO" id="GO:0072686">
    <property type="term" value="C:mitotic spindle"/>
    <property type="evidence" value="ECO:0000266"/>
    <property type="project" value="RGD"/>
</dbReference>
<dbReference type="GO" id="GO:0030496">
    <property type="term" value="C:midbody"/>
    <property type="evidence" value="ECO:0000266"/>
    <property type="project" value="RGD"/>
</dbReference>
<dbReference type="GeneID" id="361308"/>
<dbReference type="PROSITE" id="PS00411">
    <property type="entry name" value="KINESIN_MOTOR_1"/>
    <property type="match status" value="1"/>
</dbReference>
<dbReference type="GO" id="GO:0005794">
    <property type="term" value="C:Golgi apparatus"/>
    <property type="evidence" value="ECO:0007669"/>
    <property type="project" value="UniProtKB-SubCell"/>
</dbReference>
<feature type="coiled-coil region" evidence="18">
    <location>
        <begin position="559"/>
        <end position="586"/>
    </location>
</feature>
<keyword evidence="8 16" id="KW-0067">ATP-binding</keyword>
<gene>
    <name evidence="21 22 24" type="primary">Kif20a</name>
</gene>
<evidence type="ECO:0000256" key="9">
    <source>
        <dbReference type="ARBA" id="ARBA00022927"/>
    </source>
</evidence>
<dbReference type="AGR" id="RGD:1307695"/>
<keyword evidence="10" id="KW-0007">Acetylation</keyword>
<dbReference type="GO" id="GO:0001578">
    <property type="term" value="P:microtubule bundle formation"/>
    <property type="evidence" value="ECO:0000266"/>
    <property type="project" value="RGD"/>
</dbReference>
<dbReference type="PROSITE" id="PS50067">
    <property type="entry name" value="KINESIN_MOTOR_2"/>
    <property type="match status" value="1"/>
</dbReference>
<evidence type="ECO:0000256" key="5">
    <source>
        <dbReference type="ARBA" id="ARBA00022553"/>
    </source>
</evidence>
<dbReference type="FunFam" id="3.40.850.10:FF:000094">
    <property type="entry name" value="Kinesin-like protein"/>
    <property type="match status" value="1"/>
</dbReference>
<dbReference type="InterPro" id="IPR036961">
    <property type="entry name" value="Kinesin_motor_dom_sf"/>
</dbReference>
<keyword evidence="4" id="KW-0963">Cytoplasm</keyword>
<dbReference type="GO" id="GO:0007018">
    <property type="term" value="P:microtubule-based movement"/>
    <property type="evidence" value="ECO:0007669"/>
    <property type="project" value="InterPro"/>
</dbReference>
<dbReference type="Reactome" id="R-RNO-68884">
    <property type="pathway name" value="Mitotic Telophase/Cytokinesis"/>
</dbReference>
<dbReference type="GO" id="GO:0005524">
    <property type="term" value="F:ATP binding"/>
    <property type="evidence" value="ECO:0007669"/>
    <property type="project" value="UniProtKB-UniRule"/>
</dbReference>
<evidence type="ECO:0000259" key="20">
    <source>
        <dbReference type="PROSITE" id="PS50067"/>
    </source>
</evidence>
<dbReference type="STRING" id="10116.ENSRNOP00000037441"/>
<dbReference type="GO" id="GO:0005874">
    <property type="term" value="C:microtubule"/>
    <property type="evidence" value="ECO:0007669"/>
    <property type="project" value="UniProtKB-KW"/>
</dbReference>
<dbReference type="KEGG" id="rno:361308"/>
<dbReference type="Bgee" id="ENSRNOG00000024428">
    <property type="expression patterns" value="Expressed in thymus and 18 other cell types or tissues"/>
</dbReference>
<evidence type="ECO:0000256" key="4">
    <source>
        <dbReference type="ARBA" id="ARBA00022490"/>
    </source>
</evidence>
<dbReference type="RefSeq" id="NP_001101896.1">
    <property type="nucleotide sequence ID" value="NM_001108426.2"/>
</dbReference>
<evidence type="ECO:0000256" key="6">
    <source>
        <dbReference type="ARBA" id="ARBA00022701"/>
    </source>
</evidence>
<dbReference type="PaxDb" id="10116-ENSRNOP00000037441"/>
<reference evidence="25" key="3">
    <citation type="journal article" date="2012" name="Nat. Commun.">
        <title>Quantitative maps of protein phosphorylation sites across 14 different rat organs and tissues.</title>
        <authorList>
            <person name="Lundby A."/>
            <person name="Secher A."/>
            <person name="Lage K."/>
            <person name="Nordsborg N.B."/>
            <person name="Dmytriyev A."/>
            <person name="Lundby C."/>
            <person name="Olsen J.V."/>
        </authorList>
    </citation>
    <scope>IDENTIFICATION BY MASS SPECTROMETRY [LARGE SCALE ANALYSIS]</scope>
</reference>
<dbReference type="Reactome" id="R-RNO-2132295">
    <property type="pathway name" value="MHC class II antigen presentation"/>
</dbReference>
<accession>B1WC01</accession>
<evidence type="ECO:0000256" key="12">
    <source>
        <dbReference type="ARBA" id="ARBA00023054"/>
    </source>
</evidence>
<dbReference type="SMART" id="SM00129">
    <property type="entry name" value="KISc"/>
    <property type="match status" value="1"/>
</dbReference>
<comment type="subcellular location">
    <subcellularLocation>
        <location evidence="1">Cytoplasm</location>
        <location evidence="1">Cytoskeleton</location>
        <location evidence="1">Spindle</location>
    </subcellularLocation>
    <subcellularLocation>
        <location evidence="2">Golgi apparatus</location>
    </subcellularLocation>
</comment>
<dbReference type="UCSC" id="RGD:1307695">
    <property type="organism name" value="rat"/>
</dbReference>
<sequence length="888" mass="100017">MSHGILSPPVGLLSDEDVADSPVLESTAADLRSVVRKDLLSDCSVISASLEDKQAPMEDTAEKMKVYLRIRPFLTSELERQEDQGCVCIENTETLLLQAPKDSFALKSNERGIGQATHKFTFSQIFGPEVGQVSFFNLTMKEMVKDVLRGQNWLIYTYGVTNSGKTYTIQGTSKDVGILPQSLALIFNSLQGQLHPTPDLKPLLSNEVIWLDSKQIRQEEIKKLSLLIGGLQEEELSTSLKKRVHAESRIGASNSFDSGIAGLSSTSQFTSSSQLDETSQLWAQPDTVPVSVPADIRFSIWISFFEIYNELLYDLLEPPSHQHKRQTLRLCEDQNGNPYVKDLNWIHVRDVEEAWKLLKVGRKNQSFASTHMNQHSSRSHSIFSIRILHLQGEGDIVPKISELSLCDLAGSERCKHQKSGERLKEAGNINTSLHTLGRCIAALRQNQQNRSKQNLIPFRDSKLTRVFQGFFTGRGRSCMIVNVNPCASTYDETLHAAKFSALASQLVHAPPVHLGIPSLHSFIKEHSLQVSPGLKKEGKADSDLEDSPEDEADISMYGKEELLQVVEAMKALLLKERQEKLQLEIQLREEICNEMVEQMQQREQWCSERLDTQKDLLEELYEDKLKILKESLTTFYQEQIQERDEKIEELETLLQEAKQQPVAQQSGGCELSLRRSQRLAASASSQQLQEVKAELEQCKTELGSTTAELQKYQQMLKPPPTAKPFTIDVDKKLEEGQKNIRLLRTELQELGQSLQSAERACCHSTGAGKLRQALTNCDDILIKQNQTLAELQNNMMLVKLDLQKKAACIAEQYQTVLKLQGQASAKKRLGANQENQQPNHQPPGKKPFLRHLLPRTPTCQSSTDSSPYARILRSRHSPLLKSPFGKKY</sequence>
<accession>A6J2V3</accession>
<dbReference type="InterPro" id="IPR001752">
    <property type="entry name" value="Kinesin_motor_dom"/>
</dbReference>
<keyword evidence="23" id="KW-1185">Reference proteome</keyword>
<feature type="region of interest" description="Disordered" evidence="19">
    <location>
        <begin position="827"/>
        <end position="868"/>
    </location>
</feature>
<organism evidence="21">
    <name type="scientific">Rattus norvegicus</name>
    <name type="common">Rat</name>
    <dbReference type="NCBI Taxonomy" id="10116"/>
    <lineage>
        <taxon>Eukaryota</taxon>
        <taxon>Metazoa</taxon>
        <taxon>Chordata</taxon>
        <taxon>Craniata</taxon>
        <taxon>Vertebrata</taxon>
        <taxon>Euteleostomi</taxon>
        <taxon>Mammalia</taxon>
        <taxon>Eutheria</taxon>
        <taxon>Euarchontoglires</taxon>
        <taxon>Glires</taxon>
        <taxon>Rodentia</taxon>
        <taxon>Myomorpha</taxon>
        <taxon>Muroidea</taxon>
        <taxon>Muridae</taxon>
        <taxon>Murinae</taxon>
        <taxon>Rattus</taxon>
    </lineage>
</organism>
<evidence type="ECO:0000313" key="22">
    <source>
        <dbReference type="Ensembl" id="ENSRNOP00000037441.4"/>
    </source>
</evidence>
<feature type="binding site" evidence="16">
    <location>
        <begin position="159"/>
        <end position="166"/>
    </location>
    <ligand>
        <name>ATP</name>
        <dbReference type="ChEBI" id="CHEBI:30616"/>
    </ligand>
</feature>
<dbReference type="InterPro" id="IPR019821">
    <property type="entry name" value="Kinesin_motor_CS"/>
</dbReference>
<keyword evidence="7 16" id="KW-0547">Nucleotide-binding</keyword>
<dbReference type="GO" id="GO:0032154">
    <property type="term" value="C:cleavage furrow"/>
    <property type="evidence" value="ECO:0000266"/>
    <property type="project" value="RGD"/>
</dbReference>
<comment type="similarity">
    <text evidence="16 17">Belongs to the TRAFAC class myosin-kinesin ATPase superfamily. Kinesin family.</text>
</comment>
<dbReference type="PANTHER" id="PTHR47970:SF29">
    <property type="entry name" value="KINESIN FAMILY MEMBER 20B"/>
    <property type="match status" value="1"/>
</dbReference>
<dbReference type="GO" id="GO:0003777">
    <property type="term" value="F:microtubule motor activity"/>
    <property type="evidence" value="ECO:0007669"/>
    <property type="project" value="InterPro"/>
</dbReference>
<dbReference type="PRINTS" id="PR00380">
    <property type="entry name" value="KINESINHEAVY"/>
</dbReference>
<evidence type="ECO:0000256" key="14">
    <source>
        <dbReference type="ARBA" id="ARBA00023212"/>
    </source>
</evidence>
<keyword evidence="6 17" id="KW-0493">Microtubule</keyword>
<evidence type="ECO:0000256" key="1">
    <source>
        <dbReference type="ARBA" id="ARBA00004186"/>
    </source>
</evidence>
<dbReference type="CDD" id="cd01368">
    <property type="entry name" value="KISc_KIF23_like"/>
    <property type="match status" value="1"/>
</dbReference>
<evidence type="ECO:0000313" key="23">
    <source>
        <dbReference type="Proteomes" id="UP000002494"/>
    </source>
</evidence>
<dbReference type="RGD" id="1307695">
    <property type="gene designation" value="Kif20a"/>
</dbReference>
<evidence type="ECO:0000313" key="24">
    <source>
        <dbReference type="RGD" id="1307695"/>
    </source>
</evidence>
<dbReference type="OMA" id="NRHPQKA"/>
<keyword evidence="11" id="KW-0333">Golgi apparatus</keyword>
<dbReference type="Proteomes" id="UP000002494">
    <property type="component" value="Chromosome 18"/>
</dbReference>
<evidence type="ECO:0000256" key="3">
    <source>
        <dbReference type="ARBA" id="ARBA00022448"/>
    </source>
</evidence>
<dbReference type="GO" id="GO:0005654">
    <property type="term" value="C:nucleoplasm"/>
    <property type="evidence" value="ECO:0000266"/>
    <property type="project" value="RGD"/>
</dbReference>
<comment type="function">
    <text evidence="15">Mitotic kinesin required for chromosome passenger complex (CPC)-mediated cytokinesis. Following phosphorylation by PLK1, involved in recruitment of PLK1 to the central spindle. Interacts with guanosine triphosphate (GTP)-bound forms of RAB6A and RAB6B. May act as a motor required for the retrograde RAB6 regulated transport of Golgi membranes and associated vesicles along microtubules. Has a microtubule plus end-directed motility.</text>
</comment>
<feature type="region of interest" description="Disordered" evidence="19">
    <location>
        <begin position="533"/>
        <end position="552"/>
    </location>
</feature>
<evidence type="ECO:0000256" key="11">
    <source>
        <dbReference type="ARBA" id="ARBA00023034"/>
    </source>
</evidence>
<evidence type="ECO:0000256" key="2">
    <source>
        <dbReference type="ARBA" id="ARBA00004555"/>
    </source>
</evidence>
<dbReference type="GO" id="GO:0005819">
    <property type="term" value="C:spindle"/>
    <property type="evidence" value="ECO:0000266"/>
    <property type="project" value="RGD"/>
</dbReference>
<evidence type="ECO:0000256" key="15">
    <source>
        <dbReference type="ARBA" id="ARBA00055972"/>
    </source>
</evidence>
<dbReference type="Ensembl" id="ENSRNOT00000033784.6">
    <property type="protein sequence ID" value="ENSRNOP00000037441.4"/>
    <property type="gene ID" value="ENSRNOG00000024428.6"/>
</dbReference>
<evidence type="ECO:0007829" key="25">
    <source>
        <dbReference type="PubMed" id="22673903"/>
    </source>
</evidence>
<evidence type="ECO:0000313" key="21">
    <source>
        <dbReference type="EMBL" id="AAI61953.1"/>
    </source>
</evidence>
<evidence type="ECO:0000256" key="19">
    <source>
        <dbReference type="SAM" id="MobiDB-lite"/>
    </source>
</evidence>
<reference evidence="22 23" key="2">
    <citation type="journal article" date="2004" name="Nature">
        <title>Genome sequence of the Brown Norway rat yields insights into mammalian evolution.</title>
        <authorList>
            <consortium name="Rat Genome Sequencing Project Consortium"/>
            <person name="Gibbs R.A."/>
            <person name="Weinstock G.M."/>
            <person name="Metzker M.L."/>
            <person name="Muzny D.M."/>
            <person name="Sodergren E.J."/>
            <person name="Scherer S."/>
            <person name="Scott G."/>
            <person name="Steffen D."/>
            <person name="Worley K.C."/>
            <person name="Burch P.E."/>
            <person name="Okwuonu G."/>
            <person name="Hines S."/>
            <person name="Lewis L."/>
            <person name="Deramo C."/>
            <person name="Delgado O."/>
            <person name="Dugan-Rocha S."/>
            <person name="Miner G."/>
            <person name="Morgan M."/>
            <person name="Hawes A."/>
            <person name="Gill R."/>
            <person name="Holt R.A."/>
            <person name="Adams M.D."/>
            <person name="Amanatides P.G."/>
            <person name="Baden-Tillson H."/>
            <person name="Barnstead M."/>
            <person name="Chin S."/>
            <person name="Evans C.A."/>
            <person name="Ferriera S."/>
            <person name="Fosler C."/>
            <person name="Glodek A."/>
            <person name="Gu Z."/>
            <person name="Jennings D."/>
            <person name="Kraft C.L."/>
            <person name="Nguyen T."/>
            <person name="Pfannkoch C.M."/>
            <person name="Sitter C."/>
            <person name="Sutton G.G."/>
            <person name="Venter J.C."/>
            <person name="Woodage T."/>
            <person name="Smith D."/>
            <person name="Lee H.-M."/>
            <person name="Gustafson E."/>
            <person name="Cahill P."/>
            <person name="Kana A."/>
            <person name="Doucette-Stamm L."/>
            <person name="Weinstock K."/>
            <person name="Fechtel K."/>
            <person name="Weiss R.B."/>
            <person name="Dunn D.M."/>
            <person name="Green E.D."/>
            <person name="Blakesley R.W."/>
            <person name="Bouffard G.G."/>
            <person name="De Jong P.J."/>
            <person name="Osoegawa K."/>
            <person name="Zhu B."/>
            <person name="Marra M."/>
            <person name="Schein J."/>
            <person name="Bosdet I."/>
            <person name="Fjell C."/>
            <person name="Jones S."/>
            <person name="Krzywinski M."/>
            <person name="Mathewson C."/>
            <person name="Siddiqui A."/>
            <person name="Wye N."/>
            <person name="McPherson J."/>
            <person name="Zhao S."/>
            <person name="Fraser C.M."/>
            <person name="Shetty J."/>
            <person name="Shatsman S."/>
            <person name="Geer K."/>
            <person name="Chen Y."/>
            <person name="Abramzon S."/>
            <person name="Nierman W.C."/>
            <person name="Havlak P.H."/>
            <person name="Chen R."/>
            <person name="Durbin K.J."/>
            <person name="Egan A."/>
            <person name="Ren Y."/>
            <person name="Song X.-Z."/>
            <person name="Li B."/>
            <person name="Liu Y."/>
            <person name="Qin X."/>
            <person name="Cawley S."/>
            <person name="Cooney A.J."/>
            <person name="D'Souza L.M."/>
            <person name="Martin K."/>
            <person name="Wu J.Q."/>
            <person name="Gonzalez-Garay M.L."/>
            <person name="Jackson A.R."/>
            <person name="Kalafus K.J."/>
            <person name="McLeod M.P."/>
            <person name="Milosavljevic A."/>
            <person name="Virk D."/>
            <person name="Volkov A."/>
            <person name="Wheeler D.A."/>
            <person name="Zhang Z."/>
            <person name="Bailey J.A."/>
            <person name="Eichler E.E."/>
            <person name="Tuzun E."/>
            <person name="Birney E."/>
            <person name="Mongin E."/>
            <person name="Ureta-Vidal A."/>
            <person name="Woodwark C."/>
            <person name="Zdobnov E."/>
            <person name="Bork P."/>
            <person name="Suyama M."/>
            <person name="Torrents D."/>
            <person name="Alexandersson M."/>
            <person name="Trask B.J."/>
            <person name="Young J.M."/>
            <person name="Huang H."/>
            <person name="Wang H."/>
            <person name="Xing H."/>
            <person name="Daniels S."/>
            <person name="Gietzen D."/>
            <person name="Schmidt J."/>
            <person name="Stevens K."/>
            <person name="Vitt U."/>
            <person name="Wingrove J."/>
            <person name="Camara F."/>
            <person name="Mar Alba M."/>
            <person name="Abril J.F."/>
            <person name="Guigo R."/>
            <person name="Smit A."/>
            <person name="Dubchak I."/>
            <person name="Rubin E.M."/>
            <person name="Couronne O."/>
            <person name="Poliakov A."/>
            <person name="Huebner N."/>
            <person name="Ganten D."/>
            <person name="Goesele C."/>
            <person name="Hummel O."/>
            <person name="Kreitler T."/>
            <person name="Lee Y.-A."/>
            <person name="Monti J."/>
            <person name="Schulz H."/>
            <person name="Zimdahl H."/>
            <person name="Himmelbauer H."/>
            <person name="Lehrach H."/>
            <person name="Jacob H.J."/>
            <person name="Bromberg S."/>
            <person name="Gullings-Handley J."/>
            <person name="Jensen-Seaman M.I."/>
            <person name="Kwitek A.E."/>
            <person name="Lazar J."/>
            <person name="Pasko D."/>
            <person name="Tonellato P.J."/>
            <person name="Twigger S."/>
            <person name="Ponting C.P."/>
            <person name="Duarte J.M."/>
            <person name="Rice S."/>
            <person name="Goodstadt L."/>
            <person name="Beatson S.A."/>
            <person name="Emes R.D."/>
            <person name="Winter E.E."/>
            <person name="Webber C."/>
            <person name="Brandt P."/>
            <person name="Nyakatura G."/>
            <person name="Adetobi M."/>
            <person name="Chiaromonte F."/>
            <person name="Elnitski L."/>
            <person name="Eswara P."/>
            <person name="Hardison R.C."/>
            <person name="Hou M."/>
            <person name="Kolbe D."/>
            <person name="Makova K."/>
            <person name="Miller W."/>
            <person name="Nekrutenko A."/>
            <person name="Riemer C."/>
            <person name="Schwartz S."/>
            <person name="Taylor J."/>
            <person name="Yang S."/>
            <person name="Zhang Y."/>
            <person name="Lindpaintner K."/>
            <person name="Andrews T.D."/>
            <person name="Caccamo M."/>
            <person name="Clamp M."/>
            <person name="Clarke L."/>
            <person name="Curwen V."/>
            <person name="Durbin R.M."/>
            <person name="Eyras E."/>
            <person name="Searle S.M."/>
            <person name="Cooper G.M."/>
            <person name="Batzoglou S."/>
            <person name="Brudno M."/>
            <person name="Sidow A."/>
            <person name="Stone E.A."/>
            <person name="Payseur B.A."/>
            <person name="Bourque G."/>
            <person name="Lopez-Otin C."/>
            <person name="Puente X.S."/>
            <person name="Chakrabarti K."/>
            <person name="Chatterji S."/>
            <person name="Dewey C."/>
            <person name="Pachter L."/>
            <person name="Bray N."/>
            <person name="Yap V.B."/>
            <person name="Caspi A."/>
            <person name="Tesler G."/>
            <person name="Pevzner P.A."/>
            <person name="Haussler D."/>
            <person name="Roskin K.M."/>
            <person name="Baertsch R."/>
            <person name="Clawson H."/>
            <person name="Furey T.S."/>
            <person name="Hinrichs A.S."/>
            <person name="Karolchik D."/>
            <person name="Kent W.J."/>
            <person name="Rosenbloom K.R."/>
            <person name="Trumbower H."/>
            <person name="Weirauch M."/>
            <person name="Cooper D.N."/>
            <person name="Stenson P.D."/>
            <person name="Ma B."/>
            <person name="Brent M."/>
            <person name="Arumugam M."/>
            <person name="Shteynberg D."/>
            <person name="Copley R.R."/>
            <person name="Taylor M.S."/>
            <person name="Riethman H."/>
            <person name="Mudunuri U."/>
            <person name="Peterson J."/>
            <person name="Guyer M."/>
            <person name="Felsenfeld A."/>
            <person name="Old S."/>
            <person name="Mockrin S."/>
            <person name="Collins F.S."/>
        </authorList>
    </citation>
    <scope>NUCLEOTIDE SEQUENCE [LARGE SCALE GENOMIC DNA]</scope>
    <source>
        <strain evidence="22 23">Brown Norway</strain>
    </source>
</reference>
<dbReference type="PANTHER" id="PTHR47970">
    <property type="entry name" value="KINESIN-LIKE PROTEIN KIF11"/>
    <property type="match status" value="1"/>
</dbReference>
<proteinExistence type="evidence at protein level"/>
<dbReference type="InterPro" id="IPR027417">
    <property type="entry name" value="P-loop_NTPase"/>
</dbReference>
<keyword evidence="14" id="KW-0206">Cytoskeleton</keyword>
<dbReference type="SUPFAM" id="SSF52540">
    <property type="entry name" value="P-loop containing nucleoside triphosphate hydrolases"/>
    <property type="match status" value="1"/>
</dbReference>
<evidence type="ECO:0000256" key="8">
    <source>
        <dbReference type="ARBA" id="ARBA00022840"/>
    </source>
</evidence>
<keyword evidence="3" id="KW-0813">Transport</keyword>
<keyword evidence="13 16" id="KW-0505">Motor protein</keyword>
<dbReference type="CDD" id="cd21787">
    <property type="entry name" value="RBD_KIF20A"/>
    <property type="match status" value="1"/>
</dbReference>
<feature type="compositionally biased region" description="Polar residues" evidence="19">
    <location>
        <begin position="857"/>
        <end position="866"/>
    </location>
</feature>
<keyword evidence="5" id="KW-0597">Phosphoprotein</keyword>
<dbReference type="OrthoDB" id="2403182at2759"/>
<protein>
    <recommendedName>
        <fullName evidence="17">Kinesin-like protein</fullName>
    </recommendedName>
</protein>
<dbReference type="GO" id="GO:0015031">
    <property type="term" value="P:protein transport"/>
    <property type="evidence" value="ECO:0007669"/>
    <property type="project" value="UniProtKB-KW"/>
</dbReference>
<dbReference type="EMBL" id="BC161953">
    <property type="protein sequence ID" value="AAI61953.1"/>
    <property type="molecule type" value="mRNA"/>
</dbReference>
<dbReference type="GO" id="GO:0061952">
    <property type="term" value="P:midbody abscission"/>
    <property type="evidence" value="ECO:0000266"/>
    <property type="project" value="RGD"/>
</dbReference>
<dbReference type="Pfam" id="PF00225">
    <property type="entry name" value="Kinesin"/>
    <property type="match status" value="1"/>
</dbReference>
<reference evidence="21" key="1">
    <citation type="journal article" date="2004" name="Genome Res.">
        <title>The status, quality, and expansion of the NIH full-length cDNA project: the Mammalian Gene Collection (MGC).</title>
        <authorList>
            <consortium name="The MGC Project Team"/>
            <person name="Gerhard D.S."/>
            <person name="Wagner L."/>
            <person name="Feingold E.A."/>
            <person name="Shenmen C.M."/>
            <person name="Grouse L.H."/>
            <person name="Schuler G."/>
            <person name="Klein S.L."/>
            <person name="Old S."/>
            <person name="Rasooly R."/>
            <person name="Good P."/>
            <person name="Guyer M."/>
            <person name="Peck A.M."/>
            <person name="Derge J.G."/>
            <person name="Lipman D."/>
            <person name="Collins F.S."/>
            <person name="Jang W."/>
            <person name="Sherry S."/>
            <person name="Feolo M."/>
            <person name="Misquitta L."/>
            <person name="Lee E."/>
            <person name="Rotmistrovsky K."/>
            <person name="Greenhut S.F."/>
            <person name="Schaefer C.F."/>
            <person name="Buetow K."/>
            <person name="Bonner T.I."/>
            <person name="Haussler D."/>
            <person name="Kent J."/>
            <person name="Kiekhaus M."/>
            <person name="Furey T."/>
            <person name="Brent M."/>
            <person name="Prange C."/>
            <person name="Schreiber K."/>
            <person name="Shapiro N."/>
            <person name="Bhat N.K."/>
            <person name="Hopkins R.F."/>
            <person name="Hsie F."/>
            <person name="Driscoll T."/>
            <person name="Soares M.B."/>
            <person name="Casavant T.L."/>
            <person name="Scheetz T.E."/>
            <person name="Brown-stein M.J."/>
            <person name="Usdin T.B."/>
            <person name="Toshiyuki S."/>
            <person name="Carninci P."/>
            <person name="Piao Y."/>
            <person name="Dudekula D.B."/>
            <person name="Ko M.S."/>
            <person name="Kawakami K."/>
            <person name="Suzuki Y."/>
            <person name="Sugano S."/>
            <person name="Gruber C.E."/>
            <person name="Smith M.R."/>
            <person name="Simmons B."/>
            <person name="Moore T."/>
            <person name="Waterman R."/>
            <person name="Johnson S.L."/>
            <person name="Ruan Y."/>
            <person name="Wei C.L."/>
            <person name="Mathavan S."/>
            <person name="Gunaratne P.H."/>
            <person name="Wu J."/>
            <person name="Garcia A.M."/>
            <person name="Hulyk S.W."/>
            <person name="Fuh E."/>
            <person name="Yuan Y."/>
            <person name="Sneed A."/>
            <person name="Kowis C."/>
            <person name="Hodgson A."/>
            <person name="Muzny D.M."/>
            <person name="McPherson J."/>
            <person name="Gibbs R.A."/>
            <person name="Fahey J."/>
            <person name="Helton E."/>
            <person name="Ketteman M."/>
            <person name="Madan A."/>
            <person name="Rodrigues S."/>
            <person name="Sanchez A."/>
            <person name="Whiting M."/>
            <person name="Madari A."/>
            <person name="Young A.C."/>
            <person name="Wetherby K.D."/>
            <person name="Granite S.J."/>
            <person name="Kwong P.N."/>
            <person name="Brinkley C.P."/>
            <person name="Pearson R.L."/>
            <person name="Bouffard G.G."/>
            <person name="Blakesly R.W."/>
            <person name="Green E.D."/>
            <person name="Dickson M.C."/>
            <person name="Rodriguez A.C."/>
            <person name="Grimwood J."/>
            <person name="Schmutz J."/>
            <person name="Myers R.M."/>
            <person name="Butterfield Y.S."/>
            <person name="Griffith M."/>
            <person name="Griffith O.L."/>
            <person name="Krzywinski M.I."/>
            <person name="Liao N."/>
            <person name="Morin R."/>
            <person name="Morrin R."/>
            <person name="Palmquist D."/>
            <person name="Petrescu A.S."/>
            <person name="Skalska U."/>
            <person name="Smailus D.E."/>
            <person name="Stott J.M."/>
            <person name="Schnerch A."/>
            <person name="Schein J.E."/>
            <person name="Jones S.J."/>
            <person name="Holt R.A."/>
            <person name="Baross A."/>
            <person name="Marra M.A."/>
            <person name="Clifton S."/>
            <person name="Makowski K.A."/>
            <person name="Bosak S."/>
            <person name="Malek J."/>
        </authorList>
    </citation>
    <scope>NUCLEOTIDE SEQUENCE [LARGE SCALE MRNA]</scope>
    <source>
        <tissue evidence="21">Lung</tissue>
    </source>
</reference>
<evidence type="ECO:0000256" key="17">
    <source>
        <dbReference type="RuleBase" id="RU000394"/>
    </source>
</evidence>
<dbReference type="GO" id="GO:0032465">
    <property type="term" value="P:regulation of cytokinesis"/>
    <property type="evidence" value="ECO:0000266"/>
    <property type="project" value="RGD"/>
</dbReference>
<evidence type="ECO:0000256" key="18">
    <source>
        <dbReference type="SAM" id="Coils"/>
    </source>
</evidence>
<dbReference type="GO" id="GO:0000281">
    <property type="term" value="P:mitotic cytokinesis"/>
    <property type="evidence" value="ECO:0000266"/>
    <property type="project" value="RGD"/>
</dbReference>
<evidence type="ECO:0000256" key="7">
    <source>
        <dbReference type="ARBA" id="ARBA00022741"/>
    </source>
</evidence>
<dbReference type="Reactome" id="R-RNO-983189">
    <property type="pathway name" value="Kinesins"/>
</dbReference>
<dbReference type="SMR" id="A6J2V3"/>
<dbReference type="AlphaFoldDB" id="A6J2V3"/>
<keyword evidence="12 18" id="KW-0175">Coiled coil</keyword>
<evidence type="ECO:0000256" key="13">
    <source>
        <dbReference type="ARBA" id="ARBA00023175"/>
    </source>
</evidence>
<dbReference type="InterPro" id="IPR047149">
    <property type="entry name" value="KIF11-like"/>
</dbReference>